<dbReference type="RefSeq" id="WP_203779353.1">
    <property type="nucleotide sequence ID" value="NZ_BOMV01000006.1"/>
</dbReference>
<reference evidence="1" key="1">
    <citation type="submission" date="2021-01" db="EMBL/GenBank/DDBJ databases">
        <title>Whole genome shotgun sequence of Actinoplanes rishiriensis NBRC 108556.</title>
        <authorList>
            <person name="Komaki H."/>
            <person name="Tamura T."/>
        </authorList>
    </citation>
    <scope>NUCLEOTIDE SEQUENCE</scope>
    <source>
        <strain evidence="1">NBRC 108556</strain>
    </source>
</reference>
<name>A0A919JR87_9ACTN</name>
<dbReference type="EMBL" id="BOMV01000006">
    <property type="protein sequence ID" value="GIE93298.1"/>
    <property type="molecule type" value="Genomic_DNA"/>
</dbReference>
<dbReference type="SUPFAM" id="SSF52540">
    <property type="entry name" value="P-loop containing nucleoside triphosphate hydrolases"/>
    <property type="match status" value="1"/>
</dbReference>
<dbReference type="InterPro" id="IPR027417">
    <property type="entry name" value="P-loop_NTPase"/>
</dbReference>
<evidence type="ECO:0000313" key="1">
    <source>
        <dbReference type="EMBL" id="GIE93298.1"/>
    </source>
</evidence>
<organism evidence="1 2">
    <name type="scientific">Paractinoplanes rishiriensis</name>
    <dbReference type="NCBI Taxonomy" id="1050105"/>
    <lineage>
        <taxon>Bacteria</taxon>
        <taxon>Bacillati</taxon>
        <taxon>Actinomycetota</taxon>
        <taxon>Actinomycetes</taxon>
        <taxon>Micromonosporales</taxon>
        <taxon>Micromonosporaceae</taxon>
        <taxon>Paractinoplanes</taxon>
    </lineage>
</organism>
<dbReference type="AlphaFoldDB" id="A0A919JR87"/>
<sequence>MNPGPGEPEAGPWRSESLAHFADSLTGPRLNRPRLIAIDGRGGSGKTALAGRLCRLLQPAAVVHSDDVAWNHSRFGWHDLMIGGVLEPLRAGRGVHYQPPAWQREGRDGHIDIAAGASAVVVEGVGVSRRELAPLFDVLIWVQSDYDEARERGIRRDKAELGRDDEEALREWWAWEAEEVPFLRADRPWDRAHVIVGTASTLPHDPDTEVMVVRRSVDPVG</sequence>
<proteinExistence type="predicted"/>
<keyword evidence="2" id="KW-1185">Reference proteome</keyword>
<protein>
    <recommendedName>
        <fullName evidence="3">Uridine kinase</fullName>
    </recommendedName>
</protein>
<dbReference type="Gene3D" id="3.40.50.300">
    <property type="entry name" value="P-loop containing nucleotide triphosphate hydrolases"/>
    <property type="match status" value="1"/>
</dbReference>
<comment type="caution">
    <text evidence="1">The sequence shown here is derived from an EMBL/GenBank/DDBJ whole genome shotgun (WGS) entry which is preliminary data.</text>
</comment>
<gene>
    <name evidence="1" type="ORF">Ari01nite_07630</name>
</gene>
<evidence type="ECO:0000313" key="2">
    <source>
        <dbReference type="Proteomes" id="UP000636960"/>
    </source>
</evidence>
<accession>A0A919JR87</accession>
<dbReference type="Proteomes" id="UP000636960">
    <property type="component" value="Unassembled WGS sequence"/>
</dbReference>
<evidence type="ECO:0008006" key="3">
    <source>
        <dbReference type="Google" id="ProtNLM"/>
    </source>
</evidence>